<dbReference type="Proteomes" id="UP000027616">
    <property type="component" value="Chromosome I"/>
</dbReference>
<organism evidence="2 3">
    <name type="scientific">Mucinivorans hirudinis</name>
    <dbReference type="NCBI Taxonomy" id="1433126"/>
    <lineage>
        <taxon>Bacteria</taxon>
        <taxon>Pseudomonadati</taxon>
        <taxon>Bacteroidota</taxon>
        <taxon>Bacteroidia</taxon>
        <taxon>Bacteroidales</taxon>
        <taxon>Rikenellaceae</taxon>
        <taxon>Mucinivorans</taxon>
    </lineage>
</organism>
<keyword evidence="3" id="KW-1185">Reference proteome</keyword>
<keyword evidence="1" id="KW-0472">Membrane</keyword>
<reference evidence="2 3" key="1">
    <citation type="journal article" date="2015" name="Genome Announc.">
        <title>Complete Genome Sequence of the Novel Leech Symbiont Mucinivorans hirudinis M3T.</title>
        <authorList>
            <person name="Nelson M.C."/>
            <person name="Bomar L."/>
            <person name="Graf J."/>
        </authorList>
    </citation>
    <scope>NUCLEOTIDE SEQUENCE [LARGE SCALE GENOMIC DNA]</scope>
    <source>
        <strain evidence="3">M3</strain>
    </source>
</reference>
<gene>
    <name evidence="2" type="ORF">BN938_2373</name>
</gene>
<dbReference type="AlphaFoldDB" id="A0A060RE72"/>
<name>A0A060RE72_9BACT</name>
<dbReference type="STRING" id="1433126.BN938_2373"/>
<evidence type="ECO:0000313" key="2">
    <source>
        <dbReference type="EMBL" id="CDN32444.1"/>
    </source>
</evidence>
<feature type="transmembrane region" description="Helical" evidence="1">
    <location>
        <begin position="6"/>
        <end position="30"/>
    </location>
</feature>
<keyword evidence="1" id="KW-0812">Transmembrane</keyword>
<sequence length="53" mass="5571">MNLGSQFWGVSFLPIGVQIVLSGNMTLIYVKYLLDFMSGCGSCVTAAQPVGGV</sequence>
<evidence type="ECO:0000256" key="1">
    <source>
        <dbReference type="SAM" id="Phobius"/>
    </source>
</evidence>
<accession>A0A060RE72</accession>
<dbReference type="KEGG" id="rbc:BN938_2373"/>
<dbReference type="HOGENOM" id="CLU_3063586_0_0_10"/>
<keyword evidence="1" id="KW-1133">Transmembrane helix</keyword>
<protein>
    <submittedName>
        <fullName evidence="2">Uncharacterized protein</fullName>
    </submittedName>
</protein>
<dbReference type="EMBL" id="HG934468">
    <property type="protein sequence ID" value="CDN32444.1"/>
    <property type="molecule type" value="Genomic_DNA"/>
</dbReference>
<proteinExistence type="predicted"/>
<evidence type="ECO:0000313" key="3">
    <source>
        <dbReference type="Proteomes" id="UP000027616"/>
    </source>
</evidence>